<sequence length="266" mass="28699">MTAAGQARTRTELDGEPVGAAQLQALALTNYGHFTTMRVEDGRVRGLSLHLERLRRDCRTLFGTDLDLLRVRELARRAAPPTGSATVRVTVFDPLTDLGRPAAVGEPRVLTTSRPAADAPLPALGVRSVVYAREVPEVKGVGLFAGLHHRRLAQLDGFDDALYVGRDGTVCEGVTWNIGFFDGSRVVWPAAVCLAGVTMELLKRATGHESRPVRTVEVRDMRAAFATNAAIGVRAVERIDGVRLPAAHPAIDALRRAYLALPGELL</sequence>
<dbReference type="InterPro" id="IPR036038">
    <property type="entry name" value="Aminotransferase-like"/>
</dbReference>
<dbReference type="EMBL" id="JAERRK010000023">
    <property type="protein sequence ID" value="MBL1086551.1"/>
    <property type="molecule type" value="Genomic_DNA"/>
</dbReference>
<accession>A0A937EQW5</accession>
<dbReference type="InterPro" id="IPR043131">
    <property type="entry name" value="BCAT-like_N"/>
</dbReference>
<evidence type="ECO:0000313" key="2">
    <source>
        <dbReference type="Proteomes" id="UP000661858"/>
    </source>
</evidence>
<name>A0A937EQW5_9ACTN</name>
<dbReference type="Proteomes" id="UP000661858">
    <property type="component" value="Unassembled WGS sequence"/>
</dbReference>
<protein>
    <submittedName>
        <fullName evidence="1">Aminotransferase class IV family protein</fullName>
    </submittedName>
</protein>
<comment type="caution">
    <text evidence="1">The sequence shown here is derived from an EMBL/GenBank/DDBJ whole genome shotgun (WGS) entry which is preliminary data.</text>
</comment>
<keyword evidence="1" id="KW-0032">Aminotransferase</keyword>
<gene>
    <name evidence="1" type="ORF">JK359_32115</name>
</gene>
<dbReference type="Pfam" id="PF01063">
    <property type="entry name" value="Aminotran_4"/>
    <property type="match status" value="1"/>
</dbReference>
<dbReference type="InterPro" id="IPR001544">
    <property type="entry name" value="Aminotrans_IV"/>
</dbReference>
<proteinExistence type="predicted"/>
<dbReference type="AlphaFoldDB" id="A0A937EQW5"/>
<organism evidence="1 2">
    <name type="scientific">Streptomyces actinomycinicus</name>
    <dbReference type="NCBI Taxonomy" id="1695166"/>
    <lineage>
        <taxon>Bacteria</taxon>
        <taxon>Bacillati</taxon>
        <taxon>Actinomycetota</taxon>
        <taxon>Actinomycetes</taxon>
        <taxon>Kitasatosporales</taxon>
        <taxon>Streptomycetaceae</taxon>
        <taxon>Streptomyces</taxon>
    </lineage>
</organism>
<dbReference type="InterPro" id="IPR043132">
    <property type="entry name" value="BCAT-like_C"/>
</dbReference>
<dbReference type="Gene3D" id="3.20.10.10">
    <property type="entry name" value="D-amino Acid Aminotransferase, subunit A, domain 2"/>
    <property type="match status" value="1"/>
</dbReference>
<dbReference type="Gene3D" id="3.30.470.10">
    <property type="match status" value="1"/>
</dbReference>
<dbReference type="SUPFAM" id="SSF56752">
    <property type="entry name" value="D-aminoacid aminotransferase-like PLP-dependent enzymes"/>
    <property type="match status" value="1"/>
</dbReference>
<dbReference type="RefSeq" id="WP_201843105.1">
    <property type="nucleotide sequence ID" value="NZ_JAERRK010000023.1"/>
</dbReference>
<evidence type="ECO:0000313" key="1">
    <source>
        <dbReference type="EMBL" id="MBL1086551.1"/>
    </source>
</evidence>
<reference evidence="1" key="1">
    <citation type="submission" date="2021-01" db="EMBL/GenBank/DDBJ databases">
        <title>WGS of actinomycetes isolated from Thailand.</title>
        <authorList>
            <person name="Thawai C."/>
        </authorList>
    </citation>
    <scope>NUCLEOTIDE SEQUENCE</scope>
    <source>
        <strain evidence="1">RCU-197</strain>
    </source>
</reference>
<keyword evidence="1" id="KW-0808">Transferase</keyword>
<dbReference type="GO" id="GO:0008483">
    <property type="term" value="F:transaminase activity"/>
    <property type="evidence" value="ECO:0007669"/>
    <property type="project" value="UniProtKB-KW"/>
</dbReference>
<dbReference type="NCBIfam" id="NF006734">
    <property type="entry name" value="PRK09266.1"/>
    <property type="match status" value="1"/>
</dbReference>
<keyword evidence="2" id="KW-1185">Reference proteome</keyword>